<dbReference type="AlphaFoldDB" id="A0A0N4ZRX8"/>
<evidence type="ECO:0000256" key="4">
    <source>
        <dbReference type="ARBA" id="ARBA00022597"/>
    </source>
</evidence>
<reference evidence="11" key="1">
    <citation type="submission" date="2017-02" db="UniProtKB">
        <authorList>
            <consortium name="WormBaseParasite"/>
        </authorList>
    </citation>
    <scope>IDENTIFICATION</scope>
</reference>
<evidence type="ECO:0000256" key="5">
    <source>
        <dbReference type="ARBA" id="ARBA00022692"/>
    </source>
</evidence>
<keyword evidence="8 9" id="KW-0472">Membrane</keyword>
<feature type="transmembrane region" description="Helical" evidence="9">
    <location>
        <begin position="60"/>
        <end position="80"/>
    </location>
</feature>
<feature type="transmembrane region" description="Helical" evidence="9">
    <location>
        <begin position="170"/>
        <end position="194"/>
    </location>
</feature>
<feature type="transmembrane region" description="Helical" evidence="9">
    <location>
        <begin position="142"/>
        <end position="163"/>
    </location>
</feature>
<evidence type="ECO:0000256" key="3">
    <source>
        <dbReference type="ARBA" id="ARBA00022448"/>
    </source>
</evidence>
<keyword evidence="4 9" id="KW-0762">Sugar transport</keyword>
<dbReference type="GO" id="GO:0012505">
    <property type="term" value="C:endomembrane system"/>
    <property type="evidence" value="ECO:0007669"/>
    <property type="project" value="UniProtKB-SubCell"/>
</dbReference>
<proteinExistence type="inferred from homology"/>
<dbReference type="Gene3D" id="1.20.1280.290">
    <property type="match status" value="2"/>
</dbReference>
<dbReference type="PANTHER" id="PTHR10791:SF233">
    <property type="entry name" value="SUGAR TRANSPORTER SWEET"/>
    <property type="match status" value="1"/>
</dbReference>
<evidence type="ECO:0000313" key="10">
    <source>
        <dbReference type="Proteomes" id="UP000038045"/>
    </source>
</evidence>
<feature type="transmembrane region" description="Helical" evidence="9">
    <location>
        <begin position="22"/>
        <end position="39"/>
    </location>
</feature>
<organism evidence="10 11">
    <name type="scientific">Parastrongyloides trichosuri</name>
    <name type="common">Possum-specific nematode worm</name>
    <dbReference type="NCBI Taxonomy" id="131310"/>
    <lineage>
        <taxon>Eukaryota</taxon>
        <taxon>Metazoa</taxon>
        <taxon>Ecdysozoa</taxon>
        <taxon>Nematoda</taxon>
        <taxon>Chromadorea</taxon>
        <taxon>Rhabditida</taxon>
        <taxon>Tylenchina</taxon>
        <taxon>Panagrolaimomorpha</taxon>
        <taxon>Strongyloidoidea</taxon>
        <taxon>Strongyloididae</taxon>
        <taxon>Parastrongyloides</taxon>
    </lineage>
</organism>
<evidence type="ECO:0000256" key="2">
    <source>
        <dbReference type="ARBA" id="ARBA00007809"/>
    </source>
</evidence>
<comment type="function">
    <text evidence="9">Mediates sugar transport across membranes.</text>
</comment>
<comment type="similarity">
    <text evidence="2 9">Belongs to the SWEET sugar transporter family.</text>
</comment>
<evidence type="ECO:0000256" key="1">
    <source>
        <dbReference type="ARBA" id="ARBA00004127"/>
    </source>
</evidence>
<dbReference type="InterPro" id="IPR004316">
    <property type="entry name" value="SWEET_rpt"/>
</dbReference>
<protein>
    <recommendedName>
        <fullName evidence="9">Sugar transporter SWEET</fullName>
    </recommendedName>
</protein>
<dbReference type="STRING" id="131310.A0A0N4ZRX8"/>
<evidence type="ECO:0000256" key="7">
    <source>
        <dbReference type="ARBA" id="ARBA00022989"/>
    </source>
</evidence>
<keyword evidence="5 9" id="KW-0812">Transmembrane</keyword>
<evidence type="ECO:0000256" key="6">
    <source>
        <dbReference type="ARBA" id="ARBA00022737"/>
    </source>
</evidence>
<keyword evidence="10" id="KW-1185">Reference proteome</keyword>
<dbReference type="GO" id="GO:0051119">
    <property type="term" value="F:sugar transmembrane transporter activity"/>
    <property type="evidence" value="ECO:0007669"/>
    <property type="project" value="InterPro"/>
</dbReference>
<feature type="transmembrane region" description="Helical" evidence="9">
    <location>
        <begin position="200"/>
        <end position="222"/>
    </location>
</feature>
<keyword evidence="3 9" id="KW-0813">Transport</keyword>
<dbReference type="Pfam" id="PF03083">
    <property type="entry name" value="MtN3_slv"/>
    <property type="match status" value="1"/>
</dbReference>
<feature type="transmembrane region" description="Helical" evidence="9">
    <location>
        <begin position="86"/>
        <end position="106"/>
    </location>
</feature>
<name>A0A0N4ZRX8_PARTI</name>
<dbReference type="WBParaSite" id="PTRK_0001126100.1">
    <property type="protein sequence ID" value="PTRK_0001126100.1"/>
    <property type="gene ID" value="PTRK_0001126100"/>
</dbReference>
<sequence length="234" mass="26594">MNSLDNVSFSSSKLIELFTENIIWSLFLTSTAIHAILLITSPIQAVFKWFRRRSSDSDTCIPYIAGVVGSSLWLRYAIFISDFKMVLLQSYAVFMQSLFIISLLTFRSKKKKLLRSVFAVYTVIIFYNYYASIIPHEDGKVLTGRLASAAQIAGSLICPYLIYQAISTKVIDFIPMAPVAFTWVMEAHAIIYSIGIDDFYMLLANTIFFCMDGSLLCMFFIFPTEKTVQKQISM</sequence>
<dbReference type="GO" id="GO:0005886">
    <property type="term" value="C:plasma membrane"/>
    <property type="evidence" value="ECO:0007669"/>
    <property type="project" value="UniProtKB-SubCell"/>
</dbReference>
<accession>A0A0N4ZRX8</accession>
<dbReference type="Proteomes" id="UP000038045">
    <property type="component" value="Unplaced"/>
</dbReference>
<evidence type="ECO:0000256" key="9">
    <source>
        <dbReference type="RuleBase" id="RU910715"/>
    </source>
</evidence>
<feature type="transmembrane region" description="Helical" evidence="9">
    <location>
        <begin position="113"/>
        <end position="130"/>
    </location>
</feature>
<evidence type="ECO:0000256" key="8">
    <source>
        <dbReference type="ARBA" id="ARBA00023136"/>
    </source>
</evidence>
<dbReference type="InterPro" id="IPR047664">
    <property type="entry name" value="SWEET"/>
</dbReference>
<keyword evidence="6" id="KW-0677">Repeat</keyword>
<evidence type="ECO:0000313" key="11">
    <source>
        <dbReference type="WBParaSite" id="PTRK_0001126100.1"/>
    </source>
</evidence>
<comment type="subcellular location">
    <subcellularLocation>
        <location evidence="9">Cell membrane</location>
        <topology evidence="9">Multi-pass membrane protein</topology>
    </subcellularLocation>
    <subcellularLocation>
        <location evidence="1">Endomembrane system</location>
        <topology evidence="1">Multi-pass membrane protein</topology>
    </subcellularLocation>
</comment>
<keyword evidence="7 9" id="KW-1133">Transmembrane helix</keyword>
<dbReference type="PANTHER" id="PTHR10791">
    <property type="entry name" value="RAG1-ACTIVATING PROTEIN 1"/>
    <property type="match status" value="1"/>
</dbReference>